<dbReference type="CDD" id="cd00796">
    <property type="entry name" value="INT_Rci_Hp1_C"/>
    <property type="match status" value="1"/>
</dbReference>
<dbReference type="GO" id="GO:0003677">
    <property type="term" value="F:DNA binding"/>
    <property type="evidence" value="ECO:0007669"/>
    <property type="project" value="InterPro"/>
</dbReference>
<dbReference type="OrthoDB" id="662444at2"/>
<dbReference type="PANTHER" id="PTHR30349">
    <property type="entry name" value="PHAGE INTEGRASE-RELATED"/>
    <property type="match status" value="1"/>
</dbReference>
<keyword evidence="5" id="KW-1185">Reference proteome</keyword>
<dbReference type="Pfam" id="PF00589">
    <property type="entry name" value="Phage_integrase"/>
    <property type="match status" value="1"/>
</dbReference>
<dbReference type="STRING" id="1796606.A2G96_16570"/>
<feature type="domain" description="Tyr recombinase" evidence="3">
    <location>
        <begin position="163"/>
        <end position="337"/>
    </location>
</feature>
<dbReference type="GO" id="GO:0015074">
    <property type="term" value="P:DNA integration"/>
    <property type="evidence" value="ECO:0007669"/>
    <property type="project" value="UniProtKB-KW"/>
</dbReference>
<dbReference type="InterPro" id="IPR011010">
    <property type="entry name" value="DNA_brk_join_enz"/>
</dbReference>
<dbReference type="SUPFAM" id="SSF56349">
    <property type="entry name" value="DNA breaking-rejoining enzymes"/>
    <property type="match status" value="1"/>
</dbReference>
<proteinExistence type="predicted"/>
<evidence type="ECO:0000256" key="2">
    <source>
        <dbReference type="ARBA" id="ARBA00023172"/>
    </source>
</evidence>
<dbReference type="PANTHER" id="PTHR30349:SF94">
    <property type="entry name" value="INTEGRASE_RECOMBINASE HI_1414-RELATED"/>
    <property type="match status" value="1"/>
</dbReference>
<evidence type="ECO:0000313" key="5">
    <source>
        <dbReference type="Proteomes" id="UP000075238"/>
    </source>
</evidence>
<dbReference type="GO" id="GO:0006310">
    <property type="term" value="P:DNA recombination"/>
    <property type="evidence" value="ECO:0007669"/>
    <property type="project" value="UniProtKB-KW"/>
</dbReference>
<dbReference type="PROSITE" id="PS51898">
    <property type="entry name" value="TYR_RECOMBINASE"/>
    <property type="match status" value="1"/>
</dbReference>
<dbReference type="EMBL" id="CP014844">
    <property type="protein sequence ID" value="AMR79223.1"/>
    <property type="molecule type" value="Genomic_DNA"/>
</dbReference>
<dbReference type="KEGG" id="cnan:A2G96_16570"/>
<dbReference type="Proteomes" id="UP000075238">
    <property type="component" value="Chromosome 1"/>
</dbReference>
<dbReference type="InterPro" id="IPR002104">
    <property type="entry name" value="Integrase_catalytic"/>
</dbReference>
<organism evidence="4 5">
    <name type="scientific">Cupriavidus nantongensis</name>
    <dbReference type="NCBI Taxonomy" id="1796606"/>
    <lineage>
        <taxon>Bacteria</taxon>
        <taxon>Pseudomonadati</taxon>
        <taxon>Pseudomonadota</taxon>
        <taxon>Betaproteobacteria</taxon>
        <taxon>Burkholderiales</taxon>
        <taxon>Burkholderiaceae</taxon>
        <taxon>Cupriavidus</taxon>
    </lineage>
</organism>
<keyword evidence="2" id="KW-0233">DNA recombination</keyword>
<protein>
    <submittedName>
        <fullName evidence="4">Integrase</fullName>
    </submittedName>
</protein>
<evidence type="ECO:0000259" key="3">
    <source>
        <dbReference type="PROSITE" id="PS51898"/>
    </source>
</evidence>
<evidence type="ECO:0000256" key="1">
    <source>
        <dbReference type="ARBA" id="ARBA00022908"/>
    </source>
</evidence>
<sequence>MASILKIGERWRAQIRKQGRSISKTFRTKAEAQAWAREAEIGLKTPATAAQGSVADWITDYRNVRQESGRPVAPQSNEEYMLRKLASALGQHLVPRLTTQDLIEFAQHRKLAGAGPYTISMDISKLGTVLRHMASIKGITIPDIVKNAWPALNHLKLVGPGGRRERRPTQAELQAIFAWSRENPQYKVPLEDIIRVLMQSAFRRGEIFRITWDDLDAQRALVLVRDRKDPRKKQGNDELVPLIGDALDIINRQPRGSPDNRIFPYLPGTVSKYFKWACDAKDIADLHLHDLRHEATSSLFEAGWDIPEVAAVTGHKDWRNLKRYTNLDPADVAEKGKLLDFKRRTG</sequence>
<dbReference type="InterPro" id="IPR013762">
    <property type="entry name" value="Integrase-like_cat_sf"/>
</dbReference>
<dbReference type="InterPro" id="IPR050090">
    <property type="entry name" value="Tyrosine_recombinase_XerCD"/>
</dbReference>
<dbReference type="Gene3D" id="1.10.443.10">
    <property type="entry name" value="Intergrase catalytic core"/>
    <property type="match status" value="1"/>
</dbReference>
<name>A0A142JMB1_9BURK</name>
<keyword evidence="1" id="KW-0229">DNA integration</keyword>
<accession>A0A142JMB1</accession>
<dbReference type="RefSeq" id="WP_062801040.1">
    <property type="nucleotide sequence ID" value="NZ_CP014844.1"/>
</dbReference>
<gene>
    <name evidence="4" type="ORF">A2G96_16570</name>
</gene>
<reference evidence="4 5" key="1">
    <citation type="submission" date="2016-03" db="EMBL/GenBank/DDBJ databases">
        <title>Complete genome sequence of a novel chlorpyrifos degrading bacterium, Cupriavidus nantongensis sp. X1.</title>
        <authorList>
            <person name="Fang L."/>
        </authorList>
    </citation>
    <scope>NUCLEOTIDE SEQUENCE [LARGE SCALE GENOMIC DNA]</scope>
    <source>
        <strain evidence="4 5">X1</strain>
    </source>
</reference>
<dbReference type="AlphaFoldDB" id="A0A142JMB1"/>
<evidence type="ECO:0000313" key="4">
    <source>
        <dbReference type="EMBL" id="AMR79223.1"/>
    </source>
</evidence>